<dbReference type="InterPro" id="IPR013783">
    <property type="entry name" value="Ig-like_fold"/>
</dbReference>
<evidence type="ECO:0000313" key="12">
    <source>
        <dbReference type="Proteomes" id="UP001557470"/>
    </source>
</evidence>
<keyword evidence="3 9" id="KW-0732">Signal</keyword>
<dbReference type="PANTHER" id="PTHR19433">
    <property type="entry name" value="T-CELL RECEPTOR ALPHA CHAIN V REGION-RELATED"/>
    <property type="match status" value="1"/>
</dbReference>
<sequence>MLTRHLFLFYITLVCAFSKADVIQPNPMIVTRLGDTVTLICFCPNKAMNRYDCFIKDFTETKRLSVKRGEDSYNLTISQAEPEDSATYYCSTSDIFEDQFGEGTVLIVEGSEYNTMYVVQQPVSESVQPGDSETLNCTIHTETCVGEHSVYWFRHGSGQSHPEIIYTNGGRSGQCKKSPEAGSPTQSCVYNLTKRNLRLSDAGTYYCAVASCGEILFGNGTKLDVIDSCGDQTNLMLLIVICFLTTGLILSVIANGTLCMRLKKVHCEHCTAENASRQSLHGNTTISQDQLHDDDDDDDDDTLNYVALKITDRKSTKSRRMSREQREDGTIYSGLSYKYIHTRRDRENKMIFQFSIVLVLLIKDFKMDNCDILGSSKTVVQQPVSESVQPGDSVTLNCTIHTETCAGEHSVYWFRHGSGQSHPGMIYTNGDRSGQCKKSPEAGSPTQSCVYNLPKRNLSLSDAGTYYCAVASCGEILFGNGTRLDVGGKCNF</sequence>
<dbReference type="EMBL" id="JAGEUA010000007">
    <property type="protein sequence ID" value="KAL0970253.1"/>
    <property type="molecule type" value="Genomic_DNA"/>
</dbReference>
<accession>A0ABD0WJU2</accession>
<evidence type="ECO:0000256" key="9">
    <source>
        <dbReference type="SAM" id="SignalP"/>
    </source>
</evidence>
<keyword evidence="5 8" id="KW-0472">Membrane</keyword>
<keyword evidence="2" id="KW-1003">Cell membrane</keyword>
<comment type="subcellular location">
    <subcellularLocation>
        <location evidence="1">Cell membrane</location>
    </subcellularLocation>
</comment>
<dbReference type="AlphaFoldDB" id="A0ABD0WJU2"/>
<dbReference type="Pfam" id="PF07686">
    <property type="entry name" value="V-set"/>
    <property type="match status" value="2"/>
</dbReference>
<feature type="signal peptide" evidence="9">
    <location>
        <begin position="1"/>
        <end position="16"/>
    </location>
</feature>
<reference evidence="11 12" key="1">
    <citation type="submission" date="2024-06" db="EMBL/GenBank/DDBJ databases">
        <authorList>
            <person name="Pan Q."/>
            <person name="Wen M."/>
            <person name="Jouanno E."/>
            <person name="Zahm M."/>
            <person name="Klopp C."/>
            <person name="Cabau C."/>
            <person name="Louis A."/>
            <person name="Berthelot C."/>
            <person name="Parey E."/>
            <person name="Roest Crollius H."/>
            <person name="Montfort J."/>
            <person name="Robinson-Rechavi M."/>
            <person name="Bouchez O."/>
            <person name="Lampietro C."/>
            <person name="Lopez Roques C."/>
            <person name="Donnadieu C."/>
            <person name="Postlethwait J."/>
            <person name="Bobe J."/>
            <person name="Verreycken H."/>
            <person name="Guiguen Y."/>
        </authorList>
    </citation>
    <scope>NUCLEOTIDE SEQUENCE [LARGE SCALE GENOMIC DNA]</scope>
    <source>
        <strain evidence="11">Up_M1</strain>
        <tissue evidence="11">Testis</tissue>
    </source>
</reference>
<evidence type="ECO:0000256" key="2">
    <source>
        <dbReference type="ARBA" id="ARBA00022475"/>
    </source>
</evidence>
<evidence type="ECO:0000313" key="11">
    <source>
        <dbReference type="EMBL" id="KAL0970253.1"/>
    </source>
</evidence>
<evidence type="ECO:0000256" key="5">
    <source>
        <dbReference type="ARBA" id="ARBA00023136"/>
    </source>
</evidence>
<dbReference type="GO" id="GO:0005886">
    <property type="term" value="C:plasma membrane"/>
    <property type="evidence" value="ECO:0007669"/>
    <property type="project" value="UniProtKB-SubCell"/>
</dbReference>
<keyword evidence="8" id="KW-1133">Transmembrane helix</keyword>
<evidence type="ECO:0000256" key="1">
    <source>
        <dbReference type="ARBA" id="ARBA00004236"/>
    </source>
</evidence>
<dbReference type="PROSITE" id="PS50835">
    <property type="entry name" value="IG_LIKE"/>
    <property type="match status" value="2"/>
</dbReference>
<comment type="caution">
    <text evidence="11">The sequence shown here is derived from an EMBL/GenBank/DDBJ whole genome shotgun (WGS) entry which is preliminary data.</text>
</comment>
<proteinExistence type="predicted"/>
<gene>
    <name evidence="11" type="ORF">UPYG_G00239480</name>
</gene>
<feature type="domain" description="Ig-like" evidence="10">
    <location>
        <begin position="377"/>
        <end position="470"/>
    </location>
</feature>
<dbReference type="Proteomes" id="UP001557470">
    <property type="component" value="Unassembled WGS sequence"/>
</dbReference>
<keyword evidence="4" id="KW-0391">Immunity</keyword>
<evidence type="ECO:0000256" key="6">
    <source>
        <dbReference type="ARBA" id="ARBA00023157"/>
    </source>
</evidence>
<evidence type="ECO:0000259" key="10">
    <source>
        <dbReference type="PROSITE" id="PS50835"/>
    </source>
</evidence>
<dbReference type="SMART" id="SM00409">
    <property type="entry name" value="IG"/>
    <property type="match status" value="3"/>
</dbReference>
<organism evidence="11 12">
    <name type="scientific">Umbra pygmaea</name>
    <name type="common">Eastern mudminnow</name>
    <dbReference type="NCBI Taxonomy" id="75934"/>
    <lineage>
        <taxon>Eukaryota</taxon>
        <taxon>Metazoa</taxon>
        <taxon>Chordata</taxon>
        <taxon>Craniata</taxon>
        <taxon>Vertebrata</taxon>
        <taxon>Euteleostomi</taxon>
        <taxon>Actinopterygii</taxon>
        <taxon>Neopterygii</taxon>
        <taxon>Teleostei</taxon>
        <taxon>Protacanthopterygii</taxon>
        <taxon>Esociformes</taxon>
        <taxon>Umbridae</taxon>
        <taxon>Umbra</taxon>
    </lineage>
</organism>
<feature type="transmembrane region" description="Helical" evidence="8">
    <location>
        <begin position="235"/>
        <end position="254"/>
    </location>
</feature>
<keyword evidence="7" id="KW-0325">Glycoprotein</keyword>
<dbReference type="PANTHER" id="PTHR19433:SF133">
    <property type="entry name" value="IMMUNE-TYPE RECEPTOR 5 PRECURSOR-RELATED"/>
    <property type="match status" value="1"/>
</dbReference>
<dbReference type="InterPro" id="IPR036179">
    <property type="entry name" value="Ig-like_dom_sf"/>
</dbReference>
<protein>
    <recommendedName>
        <fullName evidence="10">Ig-like domain-containing protein</fullName>
    </recommendedName>
</protein>
<name>A0ABD0WJU2_UMBPY</name>
<keyword evidence="6" id="KW-1015">Disulfide bond</keyword>
<dbReference type="InterPro" id="IPR007110">
    <property type="entry name" value="Ig-like_dom"/>
</dbReference>
<evidence type="ECO:0000256" key="4">
    <source>
        <dbReference type="ARBA" id="ARBA00022859"/>
    </source>
</evidence>
<evidence type="ECO:0000256" key="7">
    <source>
        <dbReference type="ARBA" id="ARBA00023180"/>
    </source>
</evidence>
<dbReference type="SUPFAM" id="SSF48726">
    <property type="entry name" value="Immunoglobulin"/>
    <property type="match status" value="3"/>
</dbReference>
<dbReference type="CDD" id="cd00099">
    <property type="entry name" value="IgV"/>
    <property type="match status" value="3"/>
</dbReference>
<dbReference type="InterPro" id="IPR013106">
    <property type="entry name" value="Ig_V-set"/>
</dbReference>
<feature type="domain" description="Ig-like" evidence="10">
    <location>
        <begin position="116"/>
        <end position="209"/>
    </location>
</feature>
<dbReference type="SMART" id="SM00406">
    <property type="entry name" value="IGv"/>
    <property type="match status" value="3"/>
</dbReference>
<keyword evidence="12" id="KW-1185">Reference proteome</keyword>
<evidence type="ECO:0000256" key="3">
    <source>
        <dbReference type="ARBA" id="ARBA00022729"/>
    </source>
</evidence>
<dbReference type="InterPro" id="IPR003599">
    <property type="entry name" value="Ig_sub"/>
</dbReference>
<evidence type="ECO:0000256" key="8">
    <source>
        <dbReference type="SAM" id="Phobius"/>
    </source>
</evidence>
<keyword evidence="8" id="KW-0812">Transmembrane</keyword>
<feature type="chain" id="PRO_5044770736" description="Ig-like domain-containing protein" evidence="9">
    <location>
        <begin position="17"/>
        <end position="492"/>
    </location>
</feature>
<dbReference type="GO" id="GO:0002376">
    <property type="term" value="P:immune system process"/>
    <property type="evidence" value="ECO:0007669"/>
    <property type="project" value="UniProtKB-KW"/>
</dbReference>
<dbReference type="Gene3D" id="2.60.40.10">
    <property type="entry name" value="Immunoglobulins"/>
    <property type="match status" value="3"/>
</dbReference>
<dbReference type="InterPro" id="IPR052051">
    <property type="entry name" value="TCR_complex_component"/>
</dbReference>